<evidence type="ECO:0000256" key="1">
    <source>
        <dbReference type="SAM" id="Phobius"/>
    </source>
</evidence>
<dbReference type="InterPro" id="IPR050879">
    <property type="entry name" value="Acyltransferase_3"/>
</dbReference>
<comment type="caution">
    <text evidence="4">The sequence shown here is derived from an EMBL/GenBank/DDBJ whole genome shotgun (WGS) entry which is preliminary data.</text>
</comment>
<keyword evidence="1" id="KW-0812">Transmembrane</keyword>
<evidence type="ECO:0000313" key="4">
    <source>
        <dbReference type="EMBL" id="TXG89872.1"/>
    </source>
</evidence>
<dbReference type="GO" id="GO:0016020">
    <property type="term" value="C:membrane"/>
    <property type="evidence" value="ECO:0007669"/>
    <property type="project" value="TreeGrafter"/>
</dbReference>
<feature type="transmembrane region" description="Helical" evidence="1">
    <location>
        <begin position="231"/>
        <end position="251"/>
    </location>
</feature>
<keyword evidence="1" id="KW-0472">Membrane</keyword>
<feature type="transmembrane region" description="Helical" evidence="1">
    <location>
        <begin position="74"/>
        <end position="91"/>
    </location>
</feature>
<dbReference type="GO" id="GO:0009103">
    <property type="term" value="P:lipopolysaccharide biosynthetic process"/>
    <property type="evidence" value="ECO:0007669"/>
    <property type="project" value="TreeGrafter"/>
</dbReference>
<protein>
    <submittedName>
        <fullName evidence="4">Acyltransferase</fullName>
    </submittedName>
</protein>
<feature type="domain" description="SGNH" evidence="3">
    <location>
        <begin position="511"/>
        <end position="731"/>
    </location>
</feature>
<evidence type="ECO:0000259" key="3">
    <source>
        <dbReference type="Pfam" id="PF19040"/>
    </source>
</evidence>
<dbReference type="InterPro" id="IPR002656">
    <property type="entry name" value="Acyl_transf_3_dom"/>
</dbReference>
<feature type="transmembrane region" description="Helical" evidence="1">
    <location>
        <begin position="207"/>
        <end position="224"/>
    </location>
</feature>
<dbReference type="GO" id="GO:0016747">
    <property type="term" value="F:acyltransferase activity, transferring groups other than amino-acyl groups"/>
    <property type="evidence" value="ECO:0007669"/>
    <property type="project" value="InterPro"/>
</dbReference>
<evidence type="ECO:0000313" key="5">
    <source>
        <dbReference type="Proteomes" id="UP000471120"/>
    </source>
</evidence>
<name>A0A6P2CC11_9NOCA</name>
<dbReference type="Proteomes" id="UP000471120">
    <property type="component" value="Unassembled WGS sequence"/>
</dbReference>
<feature type="transmembrane region" description="Helical" evidence="1">
    <location>
        <begin position="296"/>
        <end position="312"/>
    </location>
</feature>
<feature type="transmembrane region" description="Helical" evidence="1">
    <location>
        <begin position="428"/>
        <end position="450"/>
    </location>
</feature>
<feature type="transmembrane region" description="Helical" evidence="1">
    <location>
        <begin position="271"/>
        <end position="289"/>
    </location>
</feature>
<organism evidence="4 5">
    <name type="scientific">Rhodococcus rhodnii</name>
    <dbReference type="NCBI Taxonomy" id="38312"/>
    <lineage>
        <taxon>Bacteria</taxon>
        <taxon>Bacillati</taxon>
        <taxon>Actinomycetota</taxon>
        <taxon>Actinomycetes</taxon>
        <taxon>Mycobacteriales</taxon>
        <taxon>Nocardiaceae</taxon>
        <taxon>Rhodococcus</taxon>
    </lineage>
</organism>
<keyword evidence="4" id="KW-0012">Acyltransferase</keyword>
<keyword evidence="1" id="KW-1133">Transmembrane helix</keyword>
<gene>
    <name evidence="4" type="ORF">DW322_06160</name>
</gene>
<dbReference type="RefSeq" id="WP_081634251.1">
    <property type="nucleotide sequence ID" value="NZ_QRCM01000001.1"/>
</dbReference>
<dbReference type="Pfam" id="PF19040">
    <property type="entry name" value="SGNH"/>
    <property type="match status" value="1"/>
</dbReference>
<accession>A0A6P2CC11</accession>
<keyword evidence="4" id="KW-0808">Transferase</keyword>
<feature type="transmembrane region" description="Helical" evidence="1">
    <location>
        <begin position="137"/>
        <end position="158"/>
    </location>
</feature>
<sequence>MRLCGTIPPIPGAPRAVWIIGLDPPRDSSWFTRARRQDGLRFVTASDHAVTGASAAHGTAAPERTAANPYRYDLDGLRGIAIGLVVVYHVWFGRVSGGVDIFLVLSGFFFTGMLVRRATASGGPSVVEVIKRTVRRLVPALALVLLVTAIVVAVTRPITQWRGIGDQLIASILYFQNWQLAWTQSDYAAADASVSPLQHLWSMSVQGQFYLLALLVIAAIAWGCRRTGRIGALVPVLTVVVATGTVASFVYATLESNADQARAYYDSGARLWELLAGALLALVIHRVSLPLLLRRLLALAGFVVVLGCGIVIDGGAEFPGPLALVPVGAALALILAGAGPGRQPYIVGMLARKPFVELGAIAYALYLWHWPLFVFYLYAEGGDDVDLVQGLGIVFASLVLAWLTNRYVEKPFTAREKPRGPALYWRRALTPIVALMTVAVLAVPAGWTWYLSNHVSTTTEAVPLDPRTHPGALTLIDGVPTPKAPVAPSVLQAPSDYPQPTVDGCITEFNHTDVLTCAYGDVESPISIAVIGSSHAEHWMPALDEIGKARGIRMQTYLKMGCPITLGEAGAAPDAPADCRDWSEGVVAQLAIDQPAWVFTTSTRPNPEAPGDFTPPEYIELWARLADLGIPLLAMRDTPWLHDDGVAYSAVDCIADGGTPTTCGMPRDAALSPVDPALVPAAAFPLVFPMDMNDAVCDDRVCRAVQGNVFVYHDAHHLSASYVRTMIPELDRRLGFTTGWW</sequence>
<feature type="domain" description="Acyltransferase 3" evidence="2">
    <location>
        <begin position="72"/>
        <end position="405"/>
    </location>
</feature>
<dbReference type="InterPro" id="IPR043968">
    <property type="entry name" value="SGNH"/>
</dbReference>
<feature type="transmembrane region" description="Helical" evidence="1">
    <location>
        <begin position="391"/>
        <end position="408"/>
    </location>
</feature>
<dbReference type="PANTHER" id="PTHR23028">
    <property type="entry name" value="ACETYLTRANSFERASE"/>
    <property type="match status" value="1"/>
</dbReference>
<evidence type="ECO:0000259" key="2">
    <source>
        <dbReference type="Pfam" id="PF01757"/>
    </source>
</evidence>
<feature type="transmembrane region" description="Helical" evidence="1">
    <location>
        <begin position="97"/>
        <end position="116"/>
    </location>
</feature>
<reference evidence="4 5" key="1">
    <citation type="submission" date="2018-07" db="EMBL/GenBank/DDBJ databases">
        <title>Genome sequence of Rhodococcus rhodnii ATCC 35071 from Rhodnius prolixus.</title>
        <authorList>
            <person name="Patel V."/>
            <person name="Vogel K.J."/>
        </authorList>
    </citation>
    <scope>NUCLEOTIDE SEQUENCE [LARGE SCALE GENOMIC DNA]</scope>
    <source>
        <strain evidence="4 5">ATCC 35071</strain>
    </source>
</reference>
<feature type="transmembrane region" description="Helical" evidence="1">
    <location>
        <begin position="318"/>
        <end position="339"/>
    </location>
</feature>
<dbReference type="EMBL" id="QRCM01000001">
    <property type="protein sequence ID" value="TXG89872.1"/>
    <property type="molecule type" value="Genomic_DNA"/>
</dbReference>
<dbReference type="Pfam" id="PF01757">
    <property type="entry name" value="Acyl_transf_3"/>
    <property type="match status" value="1"/>
</dbReference>
<proteinExistence type="predicted"/>
<feature type="transmembrane region" description="Helical" evidence="1">
    <location>
        <begin position="360"/>
        <end position="379"/>
    </location>
</feature>
<dbReference type="AlphaFoldDB" id="A0A6P2CC11"/>
<dbReference type="PANTHER" id="PTHR23028:SF53">
    <property type="entry name" value="ACYL_TRANSF_3 DOMAIN-CONTAINING PROTEIN"/>
    <property type="match status" value="1"/>
</dbReference>